<dbReference type="EMBL" id="JASCZI010002813">
    <property type="protein sequence ID" value="MED6116460.1"/>
    <property type="molecule type" value="Genomic_DNA"/>
</dbReference>
<sequence>MYVRFYHVDRVKRQFESEQAVPLDPVNLDGFLRASAKGNDKWWPDELAYWYGFWHNRRSRDHQIQIVPTRHPSWPTREYTDWWAVACRRRFLTQDRLLQDPRGFQLADDVPPVASQERDPVVLPRDAPARRRRARMQRLDIRRKGEGPGGDDEDEEAEYRRQEDIPEGDGDQDPGGDGPAPHNLDLDFFFGTDLELARFMEYGGGSGSGSRPQPSVGGGPSHRYGLLSDMYELFSCGEQKMDHIAHGYVASRATDYSVYRPSPPLQPHPDQSQPCQGFQYYQPSQQSFLHPYRSSSISYPRPIARRTTSHQRSRPISHLHGLSNITSPPSAITHRRRSLIARKPFPSYIKELFRQVNRIK</sequence>
<keyword evidence="3" id="KW-1185">Reference proteome</keyword>
<gene>
    <name evidence="2" type="ORF">PIB30_100501</name>
</gene>
<feature type="compositionally biased region" description="Polar residues" evidence="1">
    <location>
        <begin position="269"/>
        <end position="278"/>
    </location>
</feature>
<feature type="region of interest" description="Disordered" evidence="1">
    <location>
        <begin position="259"/>
        <end position="278"/>
    </location>
</feature>
<organism evidence="2 3">
    <name type="scientific">Stylosanthes scabra</name>
    <dbReference type="NCBI Taxonomy" id="79078"/>
    <lineage>
        <taxon>Eukaryota</taxon>
        <taxon>Viridiplantae</taxon>
        <taxon>Streptophyta</taxon>
        <taxon>Embryophyta</taxon>
        <taxon>Tracheophyta</taxon>
        <taxon>Spermatophyta</taxon>
        <taxon>Magnoliopsida</taxon>
        <taxon>eudicotyledons</taxon>
        <taxon>Gunneridae</taxon>
        <taxon>Pentapetalae</taxon>
        <taxon>rosids</taxon>
        <taxon>fabids</taxon>
        <taxon>Fabales</taxon>
        <taxon>Fabaceae</taxon>
        <taxon>Papilionoideae</taxon>
        <taxon>50 kb inversion clade</taxon>
        <taxon>dalbergioids sensu lato</taxon>
        <taxon>Dalbergieae</taxon>
        <taxon>Pterocarpus clade</taxon>
        <taxon>Stylosanthes</taxon>
    </lineage>
</organism>
<feature type="compositionally biased region" description="Basic residues" evidence="1">
    <location>
        <begin position="305"/>
        <end position="317"/>
    </location>
</feature>
<evidence type="ECO:0008006" key="4">
    <source>
        <dbReference type="Google" id="ProtNLM"/>
    </source>
</evidence>
<feature type="region of interest" description="Disordered" evidence="1">
    <location>
        <begin position="305"/>
        <end position="330"/>
    </location>
</feature>
<evidence type="ECO:0000256" key="1">
    <source>
        <dbReference type="SAM" id="MobiDB-lite"/>
    </source>
</evidence>
<comment type="caution">
    <text evidence="2">The sequence shown here is derived from an EMBL/GenBank/DDBJ whole genome shotgun (WGS) entry which is preliminary data.</text>
</comment>
<name>A0ABU6QYL6_9FABA</name>
<feature type="region of interest" description="Disordered" evidence="1">
    <location>
        <begin position="105"/>
        <end position="186"/>
    </location>
</feature>
<dbReference type="Proteomes" id="UP001341840">
    <property type="component" value="Unassembled WGS sequence"/>
</dbReference>
<reference evidence="2 3" key="1">
    <citation type="journal article" date="2023" name="Plants (Basel)">
        <title>Bridging the Gap: Combining Genomics and Transcriptomics Approaches to Understand Stylosanthes scabra, an Orphan Legume from the Brazilian Caatinga.</title>
        <authorList>
            <person name="Ferreira-Neto J.R.C."/>
            <person name="da Silva M.D."/>
            <person name="Binneck E."/>
            <person name="de Melo N.F."/>
            <person name="da Silva R.H."/>
            <person name="de Melo A.L.T.M."/>
            <person name="Pandolfi V."/>
            <person name="Bustamante F.O."/>
            <person name="Brasileiro-Vidal A.C."/>
            <person name="Benko-Iseppon A.M."/>
        </authorList>
    </citation>
    <scope>NUCLEOTIDE SEQUENCE [LARGE SCALE GENOMIC DNA]</scope>
    <source>
        <tissue evidence="2">Leaves</tissue>
    </source>
</reference>
<protein>
    <recommendedName>
        <fullName evidence="4">Aminotransferase-like plant mobile domain-containing protein</fullName>
    </recommendedName>
</protein>
<feature type="compositionally biased region" description="Acidic residues" evidence="1">
    <location>
        <begin position="165"/>
        <end position="174"/>
    </location>
</feature>
<feature type="compositionally biased region" description="Basic and acidic residues" evidence="1">
    <location>
        <begin position="137"/>
        <end position="146"/>
    </location>
</feature>
<evidence type="ECO:0000313" key="2">
    <source>
        <dbReference type="EMBL" id="MED6116460.1"/>
    </source>
</evidence>
<evidence type="ECO:0000313" key="3">
    <source>
        <dbReference type="Proteomes" id="UP001341840"/>
    </source>
</evidence>
<accession>A0ABU6QYL6</accession>
<proteinExistence type="predicted"/>